<keyword evidence="3" id="KW-1185">Reference proteome</keyword>
<evidence type="ECO:0000313" key="2">
    <source>
        <dbReference type="EMBL" id="BDG09064.1"/>
    </source>
</evidence>
<dbReference type="PANTHER" id="PTHR33525:SF3">
    <property type="entry name" value="RIBONUCLEASE Y"/>
    <property type="match status" value="1"/>
</dbReference>
<gene>
    <name evidence="2" type="ORF">AMPC_21770</name>
</gene>
<feature type="domain" description="HDOD" evidence="1">
    <location>
        <begin position="33"/>
        <end position="222"/>
    </location>
</feature>
<sequence>MPEASSRIARVGLEQLDLDARIVDLISRDGVPVPAYPAVAFQVEQLVRSGEFGLDDLSRLVSADAALAADTLRYANTAYYSRGNGITSLQQAVLRIGAVELARLAIASGLAEGTRAQGPLLALRRRAWVDALGAALLAHELAARRGLRRDEAFICGLLHDFGKVIAISAVEHVVSREKAEAMPATFWWTLAERYHLELGLVLAARWKLPELIAQAIARHHDEDLSTSLDPELLRVVAVADQVLALMSGSGRVAARAIARIPGVTEAEAGALSRVVEAVPEFVASFEGKGGTPLPVLDSLVAAPEPPGAAPAETPSWPVRALLGPDVVTLACGELDGDVLTVRGPRGLPEGALVELEVDAPPRTFEVWVTVNCCWQAPGGGWTALVQPLAMTAEAEARWRALGGPGQAA</sequence>
<dbReference type="PANTHER" id="PTHR33525">
    <property type="match status" value="1"/>
</dbReference>
<dbReference type="CDD" id="cd00077">
    <property type="entry name" value="HDc"/>
    <property type="match status" value="1"/>
</dbReference>
<dbReference type="SUPFAM" id="SSF109604">
    <property type="entry name" value="HD-domain/PDEase-like"/>
    <property type="match status" value="1"/>
</dbReference>
<accession>A0ABN6N7B7</accession>
<dbReference type="Proteomes" id="UP001162734">
    <property type="component" value="Chromosome"/>
</dbReference>
<name>A0ABN6N7B7_9BACT</name>
<dbReference type="Gene3D" id="1.10.3210.10">
    <property type="entry name" value="Hypothetical protein af1432"/>
    <property type="match status" value="1"/>
</dbReference>
<dbReference type="PROSITE" id="PS51833">
    <property type="entry name" value="HDOD"/>
    <property type="match status" value="1"/>
</dbReference>
<dbReference type="InterPro" id="IPR013976">
    <property type="entry name" value="HDOD"/>
</dbReference>
<dbReference type="InterPro" id="IPR003607">
    <property type="entry name" value="HD/PDEase_dom"/>
</dbReference>
<dbReference type="InterPro" id="IPR052340">
    <property type="entry name" value="RNase_Y/CdgJ"/>
</dbReference>
<protein>
    <recommendedName>
        <fullName evidence="1">HDOD domain-containing protein</fullName>
    </recommendedName>
</protein>
<proteinExistence type="predicted"/>
<dbReference type="RefSeq" id="WP_248340682.1">
    <property type="nucleotide sequence ID" value="NZ_AP025592.1"/>
</dbReference>
<organism evidence="2 3">
    <name type="scientific">Anaeromyxobacter paludicola</name>
    <dbReference type="NCBI Taxonomy" id="2918171"/>
    <lineage>
        <taxon>Bacteria</taxon>
        <taxon>Pseudomonadati</taxon>
        <taxon>Myxococcota</taxon>
        <taxon>Myxococcia</taxon>
        <taxon>Myxococcales</taxon>
        <taxon>Cystobacterineae</taxon>
        <taxon>Anaeromyxobacteraceae</taxon>
        <taxon>Anaeromyxobacter</taxon>
    </lineage>
</organism>
<dbReference type="Pfam" id="PF08668">
    <property type="entry name" value="HDOD"/>
    <property type="match status" value="1"/>
</dbReference>
<dbReference type="EMBL" id="AP025592">
    <property type="protein sequence ID" value="BDG09064.1"/>
    <property type="molecule type" value="Genomic_DNA"/>
</dbReference>
<evidence type="ECO:0000259" key="1">
    <source>
        <dbReference type="PROSITE" id="PS51833"/>
    </source>
</evidence>
<evidence type="ECO:0000313" key="3">
    <source>
        <dbReference type="Proteomes" id="UP001162734"/>
    </source>
</evidence>
<reference evidence="3" key="1">
    <citation type="journal article" date="2022" name="Int. J. Syst. Evol. Microbiol.">
        <title>Anaeromyxobacter oryzae sp. nov., Anaeromyxobacter diazotrophicus sp. nov. and Anaeromyxobacter paludicola sp. nov., isolated from paddy soils.</title>
        <authorList>
            <person name="Itoh H."/>
            <person name="Xu Z."/>
            <person name="Mise K."/>
            <person name="Masuda Y."/>
            <person name="Ushijima N."/>
            <person name="Hayakawa C."/>
            <person name="Shiratori Y."/>
            <person name="Senoo K."/>
        </authorList>
    </citation>
    <scope>NUCLEOTIDE SEQUENCE [LARGE SCALE GENOMIC DNA]</scope>
    <source>
        <strain evidence="3">Red630</strain>
    </source>
</reference>